<dbReference type="PANTHER" id="PTHR46060:SF1">
    <property type="entry name" value="MARINER MOS1 TRANSPOSASE-LIKE PROTEIN"/>
    <property type="match status" value="1"/>
</dbReference>
<keyword evidence="2" id="KW-1185">Reference proteome</keyword>
<sequence length="167" mass="19749">MKRCSENNFRSFTSNGNDFKGRKMGATSTERKTMENRKVISKMLLQRHERKSFLHRIVTGDEKWIYFENPKCRKSWFDPGQPSTSTARPNRFGKKTMLCVWWDREGVVYHELLKPGETVNTDRHRQQIINLKHALIIKPPEWARRHGKVILLHDDPPSHTSNQLKTH</sequence>
<dbReference type="InterPro" id="IPR036397">
    <property type="entry name" value="RNaseH_sf"/>
</dbReference>
<dbReference type="AlphaFoldDB" id="A0A7J7UD68"/>
<protein>
    <recommendedName>
        <fullName evidence="3">Transposase</fullName>
    </recommendedName>
</protein>
<evidence type="ECO:0000313" key="1">
    <source>
        <dbReference type="EMBL" id="KAF6310761.1"/>
    </source>
</evidence>
<dbReference type="Gene3D" id="3.30.420.10">
    <property type="entry name" value="Ribonuclease H-like superfamily/Ribonuclease H"/>
    <property type="match status" value="1"/>
</dbReference>
<comment type="caution">
    <text evidence="1">The sequence shown here is derived from an EMBL/GenBank/DDBJ whole genome shotgun (WGS) entry which is preliminary data.</text>
</comment>
<evidence type="ECO:0000313" key="2">
    <source>
        <dbReference type="Proteomes" id="UP000527355"/>
    </source>
</evidence>
<dbReference type="InterPro" id="IPR001888">
    <property type="entry name" value="Transposase_1"/>
</dbReference>
<dbReference type="PANTHER" id="PTHR46060">
    <property type="entry name" value="MARINER MOS1 TRANSPOSASE-LIKE PROTEIN"/>
    <property type="match status" value="1"/>
</dbReference>
<gene>
    <name evidence="1" type="ORF">mMyoMyo1_008805</name>
</gene>
<name>A0A7J7UD68_MYOMY</name>
<proteinExistence type="predicted"/>
<organism evidence="1 2">
    <name type="scientific">Myotis myotis</name>
    <name type="common">Greater mouse-eared bat</name>
    <name type="synonym">Vespertilio myotis</name>
    <dbReference type="NCBI Taxonomy" id="51298"/>
    <lineage>
        <taxon>Eukaryota</taxon>
        <taxon>Metazoa</taxon>
        <taxon>Chordata</taxon>
        <taxon>Craniata</taxon>
        <taxon>Vertebrata</taxon>
        <taxon>Euteleostomi</taxon>
        <taxon>Mammalia</taxon>
        <taxon>Eutheria</taxon>
        <taxon>Laurasiatheria</taxon>
        <taxon>Chiroptera</taxon>
        <taxon>Yangochiroptera</taxon>
        <taxon>Vespertilionidae</taxon>
        <taxon>Myotis</taxon>
    </lineage>
</organism>
<dbReference type="Proteomes" id="UP000527355">
    <property type="component" value="Unassembled WGS sequence"/>
</dbReference>
<evidence type="ECO:0008006" key="3">
    <source>
        <dbReference type="Google" id="ProtNLM"/>
    </source>
</evidence>
<dbReference type="GO" id="GO:0003676">
    <property type="term" value="F:nucleic acid binding"/>
    <property type="evidence" value="ECO:0007669"/>
    <property type="project" value="InterPro"/>
</dbReference>
<dbReference type="Pfam" id="PF01359">
    <property type="entry name" value="Transposase_1"/>
    <property type="match status" value="1"/>
</dbReference>
<dbReference type="EMBL" id="JABWUV010000013">
    <property type="protein sequence ID" value="KAF6310761.1"/>
    <property type="molecule type" value="Genomic_DNA"/>
</dbReference>
<accession>A0A7J7UD68</accession>
<reference evidence="1 2" key="1">
    <citation type="journal article" date="2020" name="Nature">
        <title>Six reference-quality genomes reveal evolution of bat adaptations.</title>
        <authorList>
            <person name="Jebb D."/>
            <person name="Huang Z."/>
            <person name="Pippel M."/>
            <person name="Hughes G.M."/>
            <person name="Lavrichenko K."/>
            <person name="Devanna P."/>
            <person name="Winkler S."/>
            <person name="Jermiin L.S."/>
            <person name="Skirmuntt E.C."/>
            <person name="Katzourakis A."/>
            <person name="Burkitt-Gray L."/>
            <person name="Ray D.A."/>
            <person name="Sullivan K.A.M."/>
            <person name="Roscito J.G."/>
            <person name="Kirilenko B.M."/>
            <person name="Davalos L.M."/>
            <person name="Corthals A.P."/>
            <person name="Power M.L."/>
            <person name="Jones G."/>
            <person name="Ransome R.D."/>
            <person name="Dechmann D.K.N."/>
            <person name="Locatelli A.G."/>
            <person name="Puechmaille S.J."/>
            <person name="Fedrigo O."/>
            <person name="Jarvis E.D."/>
            <person name="Hiller M."/>
            <person name="Vernes S.C."/>
            <person name="Myers E.W."/>
            <person name="Teeling E.C."/>
        </authorList>
    </citation>
    <scope>NUCLEOTIDE SEQUENCE [LARGE SCALE GENOMIC DNA]</scope>
    <source>
        <strain evidence="1">MMyoMyo1</strain>
        <tissue evidence="1">Flight muscle</tissue>
    </source>
</reference>
<dbReference type="InterPro" id="IPR052709">
    <property type="entry name" value="Transposase-MT_Hybrid"/>
</dbReference>